<dbReference type="EMBL" id="QZAF01000597">
    <property type="protein sequence ID" value="THV65858.1"/>
    <property type="molecule type" value="Genomic_DNA"/>
</dbReference>
<evidence type="ECO:0000256" key="1">
    <source>
        <dbReference type="ARBA" id="ARBA00005008"/>
    </source>
</evidence>
<dbReference type="InterPro" id="IPR004361">
    <property type="entry name" value="Glyoxalase_1"/>
</dbReference>
<reference evidence="11 12" key="1">
    <citation type="submission" date="2018-10" db="EMBL/GenBank/DDBJ databases">
        <title>Fifty Aureobasidium pullulans genomes reveal a recombining polyextremotolerant generalist.</title>
        <authorList>
            <person name="Gostincar C."/>
            <person name="Turk M."/>
            <person name="Zajc J."/>
            <person name="Gunde-Cimerman N."/>
        </authorList>
    </citation>
    <scope>NUCLEOTIDE SEQUENCE [LARGE SCALE GENOMIC DNA]</scope>
    <source>
        <strain evidence="11 12">EXF-11900</strain>
    </source>
</reference>
<evidence type="ECO:0000313" key="12">
    <source>
        <dbReference type="Proteomes" id="UP000304951"/>
    </source>
</evidence>
<dbReference type="SUPFAM" id="SSF54593">
    <property type="entry name" value="Glyoxalase/Bleomycin resistance protein/Dihydroxybiphenyl dioxygenase"/>
    <property type="match status" value="2"/>
</dbReference>
<name>A0A4S8S6J3_AURPU</name>
<keyword evidence="4 8" id="KW-0479">Metal-binding</keyword>
<evidence type="ECO:0000256" key="9">
    <source>
        <dbReference type="RuleBase" id="RU361179"/>
    </source>
</evidence>
<comment type="catalytic activity">
    <reaction evidence="9">
        <text>(R)-S-lactoylglutathione = methylglyoxal + glutathione</text>
        <dbReference type="Rhea" id="RHEA:19069"/>
        <dbReference type="ChEBI" id="CHEBI:17158"/>
        <dbReference type="ChEBI" id="CHEBI:57474"/>
        <dbReference type="ChEBI" id="CHEBI:57925"/>
        <dbReference type="EC" id="4.4.1.5"/>
    </reaction>
</comment>
<sequence length="367" mass="41963">MCGGNSLSLEKVMFKPIVQPLFAKRTFTSYTRLAAAMSDTSTYKFNHTMLRVKDPKRSVKFYEHLGMKLINKLENPDANFDLYFMAYDDPKSVSHGKHWTDREGLIELTHNRGNLHEEGTNIIAGTENDDNYTVNNGNGKENRGFGHVCISVDNIQDACKRISDAGYSFQKRLEDGRMRSIAFALDPDNYWVEIISQNPVNETEAKKSDVSTYRMNHTMIRVKDNEKSLKFYQDIMGMTLQRTSEQKEAGFTLYFLSYGSKAPEQSANGVNPIADREGILELTYNEGSEKDDSVKYHNGNDEPQGFGHTCVSVDDLDAACQRFDDMGVQWKKRLTDGRMKNVAFILDPDNYWIEVIQNEKLKNRASW</sequence>
<dbReference type="InterPro" id="IPR004360">
    <property type="entry name" value="Glyas_Fos-R_dOase_dom"/>
</dbReference>
<feature type="domain" description="VOC" evidence="10">
    <location>
        <begin position="44"/>
        <end position="197"/>
    </location>
</feature>
<feature type="active site" description="Proton donor/acceptor" evidence="7">
    <location>
        <position position="354"/>
    </location>
</feature>
<protein>
    <recommendedName>
        <fullName evidence="3 9">Lactoylglutathione lyase</fullName>
        <ecNumber evidence="3 9">4.4.1.5</ecNumber>
    </recommendedName>
    <alternativeName>
        <fullName evidence="9">Glyoxalase I</fullName>
    </alternativeName>
</protein>
<evidence type="ECO:0000256" key="8">
    <source>
        <dbReference type="PIRSR" id="PIRSR604361-3"/>
    </source>
</evidence>
<feature type="binding site" evidence="8">
    <location>
        <position position="308"/>
    </location>
    <ligand>
        <name>Zn(2+)</name>
        <dbReference type="ChEBI" id="CHEBI:29105"/>
        <note>ligand shared between dimeric partners</note>
    </ligand>
</feature>
<feature type="binding site" evidence="8">
    <location>
        <position position="354"/>
    </location>
    <ligand>
        <name>Zn(2+)</name>
        <dbReference type="ChEBI" id="CHEBI:29105"/>
        <note>ligand shared between dimeric partners</note>
    </ligand>
</feature>
<evidence type="ECO:0000256" key="6">
    <source>
        <dbReference type="ARBA" id="ARBA00023239"/>
    </source>
</evidence>
<comment type="function">
    <text evidence="9">Catalyzes the conversion of hemimercaptal, formed from methylglyoxal and glutathione, to S-lactoylglutathione.</text>
</comment>
<comment type="similarity">
    <text evidence="2 9">Belongs to the glyoxalase I family.</text>
</comment>
<dbReference type="PROSITE" id="PS00934">
    <property type="entry name" value="GLYOXALASE_I_1"/>
    <property type="match status" value="2"/>
</dbReference>
<organism evidence="11 12">
    <name type="scientific">Aureobasidium pullulans</name>
    <name type="common">Black yeast</name>
    <name type="synonym">Pullularia pullulans</name>
    <dbReference type="NCBI Taxonomy" id="5580"/>
    <lineage>
        <taxon>Eukaryota</taxon>
        <taxon>Fungi</taxon>
        <taxon>Dikarya</taxon>
        <taxon>Ascomycota</taxon>
        <taxon>Pezizomycotina</taxon>
        <taxon>Dothideomycetes</taxon>
        <taxon>Dothideomycetidae</taxon>
        <taxon>Dothideales</taxon>
        <taxon>Saccotheciaceae</taxon>
        <taxon>Aureobasidium</taxon>
    </lineage>
</organism>
<evidence type="ECO:0000313" key="11">
    <source>
        <dbReference type="EMBL" id="THV65858.1"/>
    </source>
</evidence>
<dbReference type="PROSITE" id="PS51819">
    <property type="entry name" value="VOC"/>
    <property type="match status" value="2"/>
</dbReference>
<gene>
    <name evidence="11" type="ORF">D6D28_08782</name>
</gene>
<dbReference type="PANTHER" id="PTHR10374">
    <property type="entry name" value="LACTOYLGLUTATHIONE LYASE GLYOXALASE I"/>
    <property type="match status" value="1"/>
</dbReference>
<comment type="caution">
    <text evidence="11">The sequence shown here is derived from an EMBL/GenBank/DDBJ whole genome shotgun (WGS) entry which is preliminary data.</text>
</comment>
<dbReference type="GO" id="GO:0004462">
    <property type="term" value="F:lactoylglutathione lyase activity"/>
    <property type="evidence" value="ECO:0007669"/>
    <property type="project" value="UniProtKB-UniRule"/>
</dbReference>
<keyword evidence="5 8" id="KW-0862">Zinc</keyword>
<dbReference type="Proteomes" id="UP000304951">
    <property type="component" value="Unassembled WGS sequence"/>
</dbReference>
<accession>A0A4S8S6J3</accession>
<evidence type="ECO:0000256" key="3">
    <source>
        <dbReference type="ARBA" id="ARBA00012081"/>
    </source>
</evidence>
<dbReference type="PANTHER" id="PTHR10374:SF30">
    <property type="entry name" value="LACTOYLGLUTATHIONE LYASE"/>
    <property type="match status" value="1"/>
</dbReference>
<dbReference type="AlphaFoldDB" id="A0A4S8S6J3"/>
<dbReference type="PROSITE" id="PS00935">
    <property type="entry name" value="GLYOXALASE_I_2"/>
    <property type="match status" value="1"/>
</dbReference>
<evidence type="ECO:0000256" key="2">
    <source>
        <dbReference type="ARBA" id="ARBA00010363"/>
    </source>
</evidence>
<dbReference type="NCBIfam" id="TIGR00068">
    <property type="entry name" value="glyox_I"/>
    <property type="match status" value="2"/>
</dbReference>
<dbReference type="EC" id="4.4.1.5" evidence="3 9"/>
<feature type="binding site" evidence="8">
    <location>
        <position position="281"/>
    </location>
    <ligand>
        <name>Zn(2+)</name>
        <dbReference type="ChEBI" id="CHEBI:29105"/>
        <note>ligand shared between dimeric partners</note>
    </ligand>
</feature>
<evidence type="ECO:0000256" key="7">
    <source>
        <dbReference type="PIRSR" id="PIRSR604361-1"/>
    </source>
</evidence>
<dbReference type="CDD" id="cd07233">
    <property type="entry name" value="GlxI_Zn"/>
    <property type="match status" value="2"/>
</dbReference>
<dbReference type="Pfam" id="PF00903">
    <property type="entry name" value="Glyoxalase"/>
    <property type="match status" value="2"/>
</dbReference>
<keyword evidence="6 9" id="KW-0456">Lyase</keyword>
<dbReference type="UniPathway" id="UPA00619">
    <property type="reaction ID" value="UER00675"/>
</dbReference>
<dbReference type="InterPro" id="IPR037523">
    <property type="entry name" value="VOC_core"/>
</dbReference>
<comment type="cofactor">
    <cofactor evidence="8">
        <name>Zn(2+)</name>
        <dbReference type="ChEBI" id="CHEBI:29105"/>
    </cofactor>
    <text evidence="8">Binds 1 zinc ion per subunit. In the homodimer, two zinc ions are bound between subunits.</text>
</comment>
<proteinExistence type="inferred from homology"/>
<evidence type="ECO:0000259" key="10">
    <source>
        <dbReference type="PROSITE" id="PS51819"/>
    </source>
</evidence>
<dbReference type="InterPro" id="IPR029068">
    <property type="entry name" value="Glyas_Bleomycin-R_OHBP_Dase"/>
</dbReference>
<comment type="pathway">
    <text evidence="1 9">Secondary metabolite metabolism; methylglyoxal degradation; (R)-lactate from methylglyoxal: step 1/2.</text>
</comment>
<evidence type="ECO:0000256" key="5">
    <source>
        <dbReference type="ARBA" id="ARBA00022833"/>
    </source>
</evidence>
<dbReference type="Gene3D" id="3.10.180.10">
    <property type="entry name" value="2,3-Dihydroxybiphenyl 1,2-Dioxygenase, domain 1"/>
    <property type="match status" value="2"/>
</dbReference>
<dbReference type="GO" id="GO:0046872">
    <property type="term" value="F:metal ion binding"/>
    <property type="evidence" value="ECO:0007669"/>
    <property type="project" value="UniProtKB-UniRule"/>
</dbReference>
<dbReference type="InterPro" id="IPR018146">
    <property type="entry name" value="Glyoxalase_1_CS"/>
</dbReference>
<evidence type="ECO:0000256" key="4">
    <source>
        <dbReference type="ARBA" id="ARBA00022723"/>
    </source>
</evidence>
<feature type="domain" description="VOC" evidence="10">
    <location>
        <begin position="214"/>
        <end position="358"/>
    </location>
</feature>